<feature type="non-terminal residue" evidence="2">
    <location>
        <position position="1"/>
    </location>
</feature>
<dbReference type="AlphaFoldDB" id="M1SUN7"/>
<feature type="domain" description="VWFA" evidence="1">
    <location>
        <begin position="6"/>
        <end position="158"/>
    </location>
</feature>
<sequence length="181" mass="19706">IIPDIDVGFAVRDEEVESVGLFTLMRDTISTINHRYGTERVRYTVILYGNINTTVVQFSNRNIDHQELISTVTELGRVPGAIDLEAKLTAAEALFRSLPSRAGSKKVFIVLTDVTAGGNESTITSAGASLVREGILVFSVNRSEDGTNVVTVTQIDYLNIPTFTTDRSVVIAETIIRKASS</sequence>
<dbReference type="InterPro" id="IPR002035">
    <property type="entry name" value="VWF_A"/>
</dbReference>
<keyword evidence="2" id="KW-0176">Collagen</keyword>
<organism evidence="2">
    <name type="scientific">Stylophora pistillata</name>
    <name type="common">Smooth cauliflower coral</name>
    <dbReference type="NCBI Taxonomy" id="50429"/>
    <lineage>
        <taxon>Eukaryota</taxon>
        <taxon>Metazoa</taxon>
        <taxon>Cnidaria</taxon>
        <taxon>Anthozoa</taxon>
        <taxon>Hexacorallia</taxon>
        <taxon>Scleractinia</taxon>
        <taxon>Astrocoeniina</taxon>
        <taxon>Pocilloporidae</taxon>
        <taxon>Stylophora</taxon>
    </lineage>
</organism>
<reference evidence="2" key="1">
    <citation type="journal article" date="2013" name="Proc. Natl. Acad. Sci. U.S.A.">
        <title>Proteomic analysis of skeletal organic matrix from the stony coral Stylophora pistillata.</title>
        <authorList>
            <person name="Drake J.L."/>
            <person name="Mass T."/>
            <person name="Haramaty L."/>
            <person name="Zelzion E."/>
            <person name="Bhattacharya D."/>
            <person name="Falkowski P.G."/>
        </authorList>
    </citation>
    <scope>NUCLEOTIDE SEQUENCE</scope>
    <source>
        <tissue evidence="2">Skeleton</tissue>
    </source>
</reference>
<evidence type="ECO:0000259" key="1">
    <source>
        <dbReference type="PROSITE" id="PS50234"/>
    </source>
</evidence>
<dbReference type="EMBL" id="KC342195">
    <property type="protein sequence ID" value="AGG36341.1"/>
    <property type="molecule type" value="Genomic_DNA"/>
</dbReference>
<dbReference type="SUPFAM" id="SSF53300">
    <property type="entry name" value="vWA-like"/>
    <property type="match status" value="1"/>
</dbReference>
<proteinExistence type="predicted"/>
<accession>M1SUN7</accession>
<name>M1SUN7_STYPI</name>
<dbReference type="PROSITE" id="PS50234">
    <property type="entry name" value="VWFA"/>
    <property type="match status" value="1"/>
</dbReference>
<dbReference type="Pfam" id="PF00092">
    <property type="entry name" value="VWA"/>
    <property type="match status" value="1"/>
</dbReference>
<dbReference type="InterPro" id="IPR036465">
    <property type="entry name" value="vWFA_dom_sf"/>
</dbReference>
<evidence type="ECO:0000313" key="2">
    <source>
        <dbReference type="EMBL" id="AGG36341.1"/>
    </source>
</evidence>
<feature type="non-terminal residue" evidence="2">
    <location>
        <position position="181"/>
    </location>
</feature>
<protein>
    <submittedName>
        <fullName evidence="2">Alpha collagen-like protein</fullName>
    </submittedName>
</protein>
<dbReference type="OrthoDB" id="5980534at2759"/>
<dbReference type="Gene3D" id="3.40.50.410">
    <property type="entry name" value="von Willebrand factor, type A domain"/>
    <property type="match status" value="1"/>
</dbReference>
<dbReference type="GO" id="GO:0005581">
    <property type="term" value="C:collagen trimer"/>
    <property type="evidence" value="ECO:0007669"/>
    <property type="project" value="UniProtKB-KW"/>
</dbReference>